<dbReference type="Proteomes" id="UP000217199">
    <property type="component" value="Unassembled WGS sequence"/>
</dbReference>
<dbReference type="InParanoid" id="A0A286UH98"/>
<dbReference type="STRING" id="2282107.A0A286UH98"/>
<feature type="coiled-coil region" evidence="1">
    <location>
        <begin position="78"/>
        <end position="113"/>
    </location>
</feature>
<gene>
    <name evidence="3" type="ORF">PNOK_0584400</name>
</gene>
<dbReference type="EMBL" id="NBII01000005">
    <property type="protein sequence ID" value="PAV19000.1"/>
    <property type="molecule type" value="Genomic_DNA"/>
</dbReference>
<organism evidence="3 4">
    <name type="scientific">Pyrrhoderma noxium</name>
    <dbReference type="NCBI Taxonomy" id="2282107"/>
    <lineage>
        <taxon>Eukaryota</taxon>
        <taxon>Fungi</taxon>
        <taxon>Dikarya</taxon>
        <taxon>Basidiomycota</taxon>
        <taxon>Agaricomycotina</taxon>
        <taxon>Agaricomycetes</taxon>
        <taxon>Hymenochaetales</taxon>
        <taxon>Hymenochaetaceae</taxon>
        <taxon>Pyrrhoderma</taxon>
    </lineage>
</organism>
<dbReference type="AlphaFoldDB" id="A0A286UH98"/>
<dbReference type="Gene3D" id="1.20.120.20">
    <property type="entry name" value="Apolipoprotein"/>
    <property type="match status" value="1"/>
</dbReference>
<reference evidence="3 4" key="1">
    <citation type="journal article" date="2017" name="Mol. Ecol.">
        <title>Comparative and population genomic landscape of Phellinus noxius: A hypervariable fungus causing root rot in trees.</title>
        <authorList>
            <person name="Chung C.L."/>
            <person name="Lee T.J."/>
            <person name="Akiba M."/>
            <person name="Lee H.H."/>
            <person name="Kuo T.H."/>
            <person name="Liu D."/>
            <person name="Ke H.M."/>
            <person name="Yokoi T."/>
            <person name="Roa M.B."/>
            <person name="Lu M.J."/>
            <person name="Chang Y.Y."/>
            <person name="Ann P.J."/>
            <person name="Tsai J.N."/>
            <person name="Chen C.Y."/>
            <person name="Tzean S.S."/>
            <person name="Ota Y."/>
            <person name="Hattori T."/>
            <person name="Sahashi N."/>
            <person name="Liou R.F."/>
            <person name="Kikuchi T."/>
            <person name="Tsai I.J."/>
        </authorList>
    </citation>
    <scope>NUCLEOTIDE SEQUENCE [LARGE SCALE GENOMIC DNA]</scope>
    <source>
        <strain evidence="3 4">FFPRI411160</strain>
    </source>
</reference>
<feature type="region of interest" description="Disordered" evidence="2">
    <location>
        <begin position="27"/>
        <end position="47"/>
    </location>
</feature>
<evidence type="ECO:0000256" key="1">
    <source>
        <dbReference type="SAM" id="Coils"/>
    </source>
</evidence>
<name>A0A286UH98_9AGAM</name>
<sequence>MSAVISRSLSRTAASCKPRVLCLASTRGIVTGPPPPPPPSPGTEPRRESMQFNIPLLVGAVAACGAGYYYLVQQKTTEEQAVKDSKDFQKKARELEEAARAQSKEKIEQLKASGRATYDDAQSRMQSTYNDATNKANAIVSDVQDRTTAYKDSAVSTYGQAVNSTTQGVHDAKVYVEDKAEEAKSSWWSWFGWGKKKGDDAQREVAQKTAEAARAVKDSAADVEKRAQSRTQERVGVLADELGCPFRSLFRLVSLLFLEITAPYNTSLL</sequence>
<keyword evidence="1" id="KW-0175">Coiled coil</keyword>
<keyword evidence="4" id="KW-1185">Reference proteome</keyword>
<accession>A0A286UH98</accession>
<protein>
    <submittedName>
        <fullName evidence="3">Late embryogenesis abundant</fullName>
    </submittedName>
</protein>
<feature type="compositionally biased region" description="Pro residues" evidence="2">
    <location>
        <begin position="32"/>
        <end position="42"/>
    </location>
</feature>
<proteinExistence type="predicted"/>
<evidence type="ECO:0000256" key="2">
    <source>
        <dbReference type="SAM" id="MobiDB-lite"/>
    </source>
</evidence>
<evidence type="ECO:0000313" key="4">
    <source>
        <dbReference type="Proteomes" id="UP000217199"/>
    </source>
</evidence>
<comment type="caution">
    <text evidence="3">The sequence shown here is derived from an EMBL/GenBank/DDBJ whole genome shotgun (WGS) entry which is preliminary data.</text>
</comment>
<evidence type="ECO:0000313" key="3">
    <source>
        <dbReference type="EMBL" id="PAV19000.1"/>
    </source>
</evidence>